<keyword evidence="4" id="KW-1185">Reference proteome</keyword>
<feature type="domain" description="HYR" evidence="2">
    <location>
        <begin position="692"/>
        <end position="771"/>
    </location>
</feature>
<dbReference type="HOGENOM" id="CLU_263904_0_0_10"/>
<feature type="domain" description="HYR" evidence="2">
    <location>
        <begin position="448"/>
        <end position="529"/>
    </location>
</feature>
<dbReference type="Pfam" id="PF02494">
    <property type="entry name" value="HYR"/>
    <property type="match status" value="14"/>
</dbReference>
<organism evidence="3 4">
    <name type="scientific">Marivirga tractuosa (strain ATCC 23168 / DSM 4126 / NBRC 15989 / NCIMB 1408 / VKM B-1430 / H-43)</name>
    <name type="common">Microscilla tractuosa</name>
    <name type="synonym">Flexibacter tractuosus</name>
    <dbReference type="NCBI Taxonomy" id="643867"/>
    <lineage>
        <taxon>Bacteria</taxon>
        <taxon>Pseudomonadati</taxon>
        <taxon>Bacteroidota</taxon>
        <taxon>Cytophagia</taxon>
        <taxon>Cytophagales</taxon>
        <taxon>Marivirgaceae</taxon>
        <taxon>Marivirga</taxon>
    </lineage>
</organism>
<accession>E4TMR8</accession>
<dbReference type="PANTHER" id="PTHR24273">
    <property type="entry name" value="FI04643P-RELATED"/>
    <property type="match status" value="1"/>
</dbReference>
<evidence type="ECO:0000259" key="2">
    <source>
        <dbReference type="PROSITE" id="PS50825"/>
    </source>
</evidence>
<feature type="domain" description="HYR" evidence="2">
    <location>
        <begin position="609"/>
        <end position="691"/>
    </location>
</feature>
<dbReference type="Gene3D" id="2.60.40.10">
    <property type="entry name" value="Immunoglobulins"/>
    <property type="match status" value="7"/>
</dbReference>
<evidence type="ECO:0000313" key="3">
    <source>
        <dbReference type="EMBL" id="ADR20366.1"/>
    </source>
</evidence>
<dbReference type="NCBIfam" id="TIGR04131">
    <property type="entry name" value="Bac_Flav_CTERM"/>
    <property type="match status" value="1"/>
</dbReference>
<reference evidence="3 4" key="1">
    <citation type="journal article" date="2011" name="Stand. Genomic Sci.">
        <title>Complete genome sequence of Marivirga tractuosa type strain (H-43).</title>
        <authorList>
            <person name="Pagani I."/>
            <person name="Chertkov O."/>
            <person name="Lapidus A."/>
            <person name="Lucas S."/>
            <person name="Del Rio T.G."/>
            <person name="Tice H."/>
            <person name="Copeland A."/>
            <person name="Cheng J.F."/>
            <person name="Nolan M."/>
            <person name="Saunders E."/>
            <person name="Pitluck S."/>
            <person name="Held B."/>
            <person name="Goodwin L."/>
            <person name="Liolios K."/>
            <person name="Ovchinikova G."/>
            <person name="Ivanova N."/>
            <person name="Mavromatis K."/>
            <person name="Pati A."/>
            <person name="Chen A."/>
            <person name="Palaniappan K."/>
            <person name="Land M."/>
            <person name="Hauser L."/>
            <person name="Jeffries C.D."/>
            <person name="Detter J.C."/>
            <person name="Han C."/>
            <person name="Tapia R."/>
            <person name="Ngatchou-Djao O.D."/>
            <person name="Rohde M."/>
            <person name="Goker M."/>
            <person name="Spring S."/>
            <person name="Sikorski J."/>
            <person name="Woyke T."/>
            <person name="Bristow J."/>
            <person name="Eisen J.A."/>
            <person name="Markowitz V."/>
            <person name="Hugenholtz P."/>
            <person name="Klenk H.P."/>
            <person name="Kyrpides N.C."/>
        </authorList>
    </citation>
    <scope>NUCLEOTIDE SEQUENCE [LARGE SCALE GENOMIC DNA]</scope>
    <source>
        <strain evidence="4">ATCC 23168 / DSM 4126 / NBRC 15989 / NCIMB 1408 / VKM B-1430 / H-43</strain>
    </source>
</reference>
<proteinExistence type="predicted"/>
<evidence type="ECO:0000256" key="1">
    <source>
        <dbReference type="ARBA" id="ARBA00022737"/>
    </source>
</evidence>
<feature type="domain" description="HYR" evidence="2">
    <location>
        <begin position="1013"/>
        <end position="1094"/>
    </location>
</feature>
<evidence type="ECO:0000313" key="4">
    <source>
        <dbReference type="Proteomes" id="UP000008720"/>
    </source>
</evidence>
<name>E4TMR8_MARTH</name>
<sequence>MYRKIIILIFYFISFSFFKVYATDLIKPNEYWHARLPNEVKNHVKKNMNAALTSCPGNISKTITAGCEAPVTWTEPQTDNLLLSYVQSTHNSGDIFPIGKTTVTYVERDLLSGDTTDICSFIVDVVPEASYAISNCPGDITVNLNESCDRRGPWFEPDVACDLSLVSNYSPGDDLPVGTTTVTYTAIKGNRVYGTCSFSVTMTDNTPPEFDTCPSNIALDANENCEAIATWAIPEASDNCGFEPNLTTNFSSGSSFPIGTTTVTYTATDEGGNTAQCSFDVTVVDNTGPEFLNIPAEVRVSADESCEASASWNEILAEDNCSSAIVLTSNFNSGDVFPLGETIVEYSATDEEDNETISNFTVIVEDNTIPSTSNCPTNITVSANGNCESIATWDIPYFLDNCDSSPEVTASHSPRDTFPFGDTEVTYTATDDAGNEAICSFTVSVEDNTPPVFTSIPDDIIVSTQEDACETVVNWGEILAEDNCDISLDLVTTHNSGDVFPLGETTVEITATDDSGNETSASFLITVEDQIPPQVLTNPTDITISASNDCGAVVNWDSPTFLDNCDADLDIISTHNAGGIFSLGITKVSYTATDNAGNETLTSFDVTVVDETAPDFTSCVSNIELTANNQCQATATWSLPEVSDNCNGEISLQSDFQSGDIFPVGSTIVTYTATDEAGNTNTCIFEVNVIDNTPPNIITQLDDLVVSADEDGCQTTVSWNTITAEDNCSEEVQITSSFQSGDIFQIGESTVEVTARDDSGNETSASFKVTVEDNTTPTVVSCPNDITVSAKGNCESIADWDIPEFSDNCDTDLSISSTHNPRDKFSIGTTLVTYTARDAAGNERSCSFNVIVEDDSTPDFTTCVADIKLTANDQCIAIAEWTAPEVVDNCDANITLESNFASGDSFPVGTTTVTYIAADDAGNTNTCSFEVIVEDNNAPLLVSSPDKQIIAANEHCSGIGAWEEPVFEDCSNFTISSNFQIGDELPLGISNIEYIATDENGLSTSSSFEVEVIDQSPPKVQFCPEDIMVSASADCEALVEWEIPTAIDNCTAVTVNSNYESGSNFPIGITKIEYEFTDENGNRSSCSFDINVLDDSEIVISNCPEDITLTAENSNGTAIVHWDEPAASIACSELSVNASHNSGDTFEVGTTVITYTFSKENGQTEICSFDVTVEPLVLEIQINKLVSPNGDGNNDSWVIGGIEQFPDNQVVIVDRWGTEVFNANGYNNNEVLWSGENKSGELVPRGTYYYFISVRNEQDAIEKKGFLEILR</sequence>
<dbReference type="InterPro" id="IPR013783">
    <property type="entry name" value="Ig-like_fold"/>
</dbReference>
<feature type="domain" description="HYR" evidence="2">
    <location>
        <begin position="772"/>
        <end position="854"/>
    </location>
</feature>
<dbReference type="STRING" id="643867.Ftrac_0359"/>
<dbReference type="EMBL" id="CP002349">
    <property type="protein sequence ID" value="ADR20366.1"/>
    <property type="molecule type" value="Genomic_DNA"/>
</dbReference>
<dbReference type="eggNOG" id="COG5644">
    <property type="taxonomic scope" value="Bacteria"/>
</dbReference>
<dbReference type="InterPro" id="IPR026341">
    <property type="entry name" value="T9SS_type_B"/>
</dbReference>
<keyword evidence="1" id="KW-0677">Repeat</keyword>
<dbReference type="eggNOG" id="COG3391">
    <property type="taxonomic scope" value="Bacteria"/>
</dbReference>
<dbReference type="InterPro" id="IPR003410">
    <property type="entry name" value="HYR_dom"/>
</dbReference>
<feature type="domain" description="HYR" evidence="2">
    <location>
        <begin position="203"/>
        <end position="285"/>
    </location>
</feature>
<dbReference type="AlphaFoldDB" id="E4TMR8"/>
<feature type="domain" description="HYR" evidence="2">
    <location>
        <begin position="855"/>
        <end position="935"/>
    </location>
</feature>
<dbReference type="KEGG" id="mtt:Ftrac_0359"/>
<feature type="domain" description="HYR" evidence="2">
    <location>
        <begin position="1095"/>
        <end position="1175"/>
    </location>
</feature>
<feature type="domain" description="HYR" evidence="2">
    <location>
        <begin position="365"/>
        <end position="447"/>
    </location>
</feature>
<feature type="domain" description="HYR" evidence="2">
    <location>
        <begin position="45"/>
        <end position="127"/>
    </location>
</feature>
<protein>
    <submittedName>
        <fullName evidence="3">Hyalin</fullName>
    </submittedName>
</protein>
<feature type="domain" description="HYR" evidence="2">
    <location>
        <begin position="530"/>
        <end position="608"/>
    </location>
</feature>
<dbReference type="Pfam" id="PF13585">
    <property type="entry name" value="CHU_C"/>
    <property type="match status" value="1"/>
</dbReference>
<dbReference type="PANTHER" id="PTHR24273:SF32">
    <property type="entry name" value="HYALIN"/>
    <property type="match status" value="1"/>
</dbReference>
<dbReference type="PROSITE" id="PS50825">
    <property type="entry name" value="HYR"/>
    <property type="match status" value="11"/>
</dbReference>
<gene>
    <name evidence="3" type="ordered locus">Ftrac_0359</name>
</gene>
<dbReference type="Proteomes" id="UP000008720">
    <property type="component" value="Chromosome"/>
</dbReference>